<keyword evidence="8" id="KW-1185">Reference proteome</keyword>
<dbReference type="EMBL" id="JAMLDY010000016">
    <property type="protein sequence ID" value="MCP3735812.1"/>
    <property type="molecule type" value="Genomic_DNA"/>
</dbReference>
<proteinExistence type="predicted"/>
<dbReference type="PROSITE" id="PS51123">
    <property type="entry name" value="OMPA_2"/>
    <property type="match status" value="1"/>
</dbReference>
<dbReference type="InterPro" id="IPR006664">
    <property type="entry name" value="OMP_bac"/>
</dbReference>
<dbReference type="CDD" id="cd07185">
    <property type="entry name" value="OmpA_C-like"/>
    <property type="match status" value="1"/>
</dbReference>
<feature type="signal peptide" evidence="5">
    <location>
        <begin position="1"/>
        <end position="21"/>
    </location>
</feature>
<dbReference type="GO" id="GO:0009279">
    <property type="term" value="C:cell outer membrane"/>
    <property type="evidence" value="ECO:0007669"/>
    <property type="project" value="UniProtKB-SubCell"/>
</dbReference>
<keyword evidence="5" id="KW-0732">Signal</keyword>
<sequence>MMKSFVLAAALAGTLATPALAQDRWDWSPGDRPYRLVGAGVQGLYPELRGTPRGRAFVMRNFDRNRDGRISPREAADANEAFAQIAGPRRDRFDWAARDRTVVVETREVVPVGQWDRRAMHDYGFRQTPRGATLTLSEDVLFATDSDVLRPGAIDKLRPLAGYLRSNPGVRVAIDGYTDSRGTNAHNQDLSERRAASVRAAFDAMDVTRARFSVAGHGEANPVATNATAAGMRQNRRVEVTLLGRRATEFARY</sequence>
<organism evidence="7 8">
    <name type="scientific">Sphingomonas liriopis</name>
    <dbReference type="NCBI Taxonomy" id="2949094"/>
    <lineage>
        <taxon>Bacteria</taxon>
        <taxon>Pseudomonadati</taxon>
        <taxon>Pseudomonadota</taxon>
        <taxon>Alphaproteobacteria</taxon>
        <taxon>Sphingomonadales</taxon>
        <taxon>Sphingomonadaceae</taxon>
        <taxon>Sphingomonas</taxon>
    </lineage>
</organism>
<evidence type="ECO:0000259" key="6">
    <source>
        <dbReference type="PROSITE" id="PS51123"/>
    </source>
</evidence>
<dbReference type="SUPFAM" id="SSF103088">
    <property type="entry name" value="OmpA-like"/>
    <property type="match status" value="1"/>
</dbReference>
<accession>A0A9X2HSN2</accession>
<dbReference type="InterPro" id="IPR050330">
    <property type="entry name" value="Bact_OuterMem_StrucFunc"/>
</dbReference>
<dbReference type="PANTHER" id="PTHR30329:SF21">
    <property type="entry name" value="LIPOPROTEIN YIAD-RELATED"/>
    <property type="match status" value="1"/>
</dbReference>
<feature type="domain" description="OmpA-like" evidence="6">
    <location>
        <begin position="130"/>
        <end position="246"/>
    </location>
</feature>
<feature type="chain" id="PRO_5040923095" evidence="5">
    <location>
        <begin position="22"/>
        <end position="253"/>
    </location>
</feature>
<dbReference type="Gene3D" id="3.30.1330.60">
    <property type="entry name" value="OmpA-like domain"/>
    <property type="match status" value="1"/>
</dbReference>
<dbReference type="Proteomes" id="UP001139486">
    <property type="component" value="Unassembled WGS sequence"/>
</dbReference>
<evidence type="ECO:0000313" key="7">
    <source>
        <dbReference type="EMBL" id="MCP3735812.1"/>
    </source>
</evidence>
<evidence type="ECO:0000256" key="3">
    <source>
        <dbReference type="ARBA" id="ARBA00023237"/>
    </source>
</evidence>
<gene>
    <name evidence="7" type="ORF">M9979_13100</name>
</gene>
<evidence type="ECO:0000313" key="8">
    <source>
        <dbReference type="Proteomes" id="UP001139486"/>
    </source>
</evidence>
<evidence type="ECO:0000256" key="5">
    <source>
        <dbReference type="SAM" id="SignalP"/>
    </source>
</evidence>
<comment type="subcellular location">
    <subcellularLocation>
        <location evidence="1">Cell outer membrane</location>
    </subcellularLocation>
</comment>
<dbReference type="Pfam" id="PF00691">
    <property type="entry name" value="OmpA"/>
    <property type="match status" value="1"/>
</dbReference>
<dbReference type="InterPro" id="IPR006665">
    <property type="entry name" value="OmpA-like"/>
</dbReference>
<dbReference type="RefSeq" id="WP_254289812.1">
    <property type="nucleotide sequence ID" value="NZ_JAMLDY010000016.1"/>
</dbReference>
<evidence type="ECO:0000256" key="1">
    <source>
        <dbReference type="ARBA" id="ARBA00004442"/>
    </source>
</evidence>
<dbReference type="PANTHER" id="PTHR30329">
    <property type="entry name" value="STATOR ELEMENT OF FLAGELLAR MOTOR COMPLEX"/>
    <property type="match status" value="1"/>
</dbReference>
<comment type="caution">
    <text evidence="7">The sequence shown here is derived from an EMBL/GenBank/DDBJ whole genome shotgun (WGS) entry which is preliminary data.</text>
</comment>
<dbReference type="InterPro" id="IPR036737">
    <property type="entry name" value="OmpA-like_sf"/>
</dbReference>
<dbReference type="PRINTS" id="PR01021">
    <property type="entry name" value="OMPADOMAIN"/>
</dbReference>
<evidence type="ECO:0000256" key="4">
    <source>
        <dbReference type="PROSITE-ProRule" id="PRU00473"/>
    </source>
</evidence>
<keyword evidence="3" id="KW-0998">Cell outer membrane</keyword>
<name>A0A9X2HSN2_9SPHN</name>
<protein>
    <submittedName>
        <fullName evidence="7">OmpA family protein</fullName>
    </submittedName>
</protein>
<dbReference type="AlphaFoldDB" id="A0A9X2HSN2"/>
<evidence type="ECO:0000256" key="2">
    <source>
        <dbReference type="ARBA" id="ARBA00023136"/>
    </source>
</evidence>
<keyword evidence="2 4" id="KW-0472">Membrane</keyword>
<reference evidence="7" key="1">
    <citation type="submission" date="2022-05" db="EMBL/GenBank/DDBJ databases">
        <title>Sphingomonas sp. strain RP10 Genome sequencing and assembly.</title>
        <authorList>
            <person name="Kim I."/>
        </authorList>
    </citation>
    <scope>NUCLEOTIDE SEQUENCE</scope>
    <source>
        <strain evidence="7">RP10</strain>
    </source>
</reference>